<protein>
    <recommendedName>
        <fullName evidence="3">DUF7223 domain-containing protein</fullName>
    </recommendedName>
</protein>
<evidence type="ECO:0000256" key="1">
    <source>
        <dbReference type="SAM" id="MobiDB-lite"/>
    </source>
</evidence>
<evidence type="ECO:0000259" key="3">
    <source>
        <dbReference type="Pfam" id="PF23865"/>
    </source>
</evidence>
<dbReference type="Pfam" id="PF23865">
    <property type="entry name" value="DUF7223"/>
    <property type="match status" value="1"/>
</dbReference>
<feature type="chain" id="PRO_5026135348" description="DUF7223 domain-containing protein" evidence="2">
    <location>
        <begin position="25"/>
        <end position="529"/>
    </location>
</feature>
<gene>
    <name evidence="4" type="ORF">K402DRAFT_18896</name>
</gene>
<feature type="region of interest" description="Disordered" evidence="1">
    <location>
        <begin position="478"/>
        <end position="499"/>
    </location>
</feature>
<feature type="region of interest" description="Disordered" evidence="1">
    <location>
        <begin position="32"/>
        <end position="64"/>
    </location>
</feature>
<evidence type="ECO:0000256" key="2">
    <source>
        <dbReference type="SAM" id="SignalP"/>
    </source>
</evidence>
<sequence length="529" mass="53918">MTLLSFQALLAVAICLNNFSTTLATQELQYHPPSNLRPRIPARAKAGNPPLSQQSQSQDNPGTDISLSLSNETISLRSVSLSCKDCSIHGSLGVEHSNFSFNTDALLSPSSSTSFFDIIDGGVMDILLEDGLRVKVDVEAALDTTTKTEIPLGVFPIGPAGFVLPAVGAVGVTFEPVVVIEAAISEPVSVGFGFKLDIPAGSSLQVDLAELVVTSSEGFENAMLKPLPLRTNPGFSHLSGSISISFRPQLKLGISFNAAPGIDAEAVVGIFASLPSMRANFSLVDASGNKSECSDPSLPRHDWDSINRVGRRGQDDSTIGLMKPIIGIELGVNAALSFSGSNVINGFGNALGVPSETQKILFATSTALAVACLDPQATVADIGAPVTFGAGIPPHGTAASASAFAIGTSTGLWPHSPLMSTGTVGIFAAQNSASTKGSLTSTSITWNTAGTAMQQTPATVLPSVALVTAAVSGTGTVGSTANLSGGTGTGSSGQSTTVPLDLPNNGNVLRSSAGMIGLAILGVCLGLWL</sequence>
<dbReference type="AlphaFoldDB" id="A0A6G1H6P3"/>
<organism evidence="4 5">
    <name type="scientific">Aulographum hederae CBS 113979</name>
    <dbReference type="NCBI Taxonomy" id="1176131"/>
    <lineage>
        <taxon>Eukaryota</taxon>
        <taxon>Fungi</taxon>
        <taxon>Dikarya</taxon>
        <taxon>Ascomycota</taxon>
        <taxon>Pezizomycotina</taxon>
        <taxon>Dothideomycetes</taxon>
        <taxon>Pleosporomycetidae</taxon>
        <taxon>Aulographales</taxon>
        <taxon>Aulographaceae</taxon>
    </lineage>
</organism>
<dbReference type="OrthoDB" id="5382170at2759"/>
<dbReference type="InterPro" id="IPR055647">
    <property type="entry name" value="DUF7223"/>
</dbReference>
<feature type="domain" description="DUF7223" evidence="3">
    <location>
        <begin position="65"/>
        <end position="295"/>
    </location>
</feature>
<evidence type="ECO:0000313" key="5">
    <source>
        <dbReference type="Proteomes" id="UP000800041"/>
    </source>
</evidence>
<feature type="signal peptide" evidence="2">
    <location>
        <begin position="1"/>
        <end position="24"/>
    </location>
</feature>
<name>A0A6G1H6P3_9PEZI</name>
<dbReference type="EMBL" id="ML977147">
    <property type="protein sequence ID" value="KAF1988734.1"/>
    <property type="molecule type" value="Genomic_DNA"/>
</dbReference>
<proteinExistence type="predicted"/>
<keyword evidence="5" id="KW-1185">Reference proteome</keyword>
<accession>A0A6G1H6P3</accession>
<evidence type="ECO:0000313" key="4">
    <source>
        <dbReference type="EMBL" id="KAF1988734.1"/>
    </source>
</evidence>
<feature type="compositionally biased region" description="Polar residues" evidence="1">
    <location>
        <begin position="50"/>
        <end position="64"/>
    </location>
</feature>
<keyword evidence="2" id="KW-0732">Signal</keyword>
<reference evidence="4" key="1">
    <citation type="journal article" date="2020" name="Stud. Mycol.">
        <title>101 Dothideomycetes genomes: a test case for predicting lifestyles and emergence of pathogens.</title>
        <authorList>
            <person name="Haridas S."/>
            <person name="Albert R."/>
            <person name="Binder M."/>
            <person name="Bloem J."/>
            <person name="Labutti K."/>
            <person name="Salamov A."/>
            <person name="Andreopoulos B."/>
            <person name="Baker S."/>
            <person name="Barry K."/>
            <person name="Bills G."/>
            <person name="Bluhm B."/>
            <person name="Cannon C."/>
            <person name="Castanera R."/>
            <person name="Culley D."/>
            <person name="Daum C."/>
            <person name="Ezra D."/>
            <person name="Gonzalez J."/>
            <person name="Henrissat B."/>
            <person name="Kuo A."/>
            <person name="Liang C."/>
            <person name="Lipzen A."/>
            <person name="Lutzoni F."/>
            <person name="Magnuson J."/>
            <person name="Mondo S."/>
            <person name="Nolan M."/>
            <person name="Ohm R."/>
            <person name="Pangilinan J."/>
            <person name="Park H.-J."/>
            <person name="Ramirez L."/>
            <person name="Alfaro M."/>
            <person name="Sun H."/>
            <person name="Tritt A."/>
            <person name="Yoshinaga Y."/>
            <person name="Zwiers L.-H."/>
            <person name="Turgeon B."/>
            <person name="Goodwin S."/>
            <person name="Spatafora J."/>
            <person name="Crous P."/>
            <person name="Grigoriev I."/>
        </authorList>
    </citation>
    <scope>NUCLEOTIDE SEQUENCE</scope>
    <source>
        <strain evidence="4">CBS 113979</strain>
    </source>
</reference>
<dbReference type="Proteomes" id="UP000800041">
    <property type="component" value="Unassembled WGS sequence"/>
</dbReference>